<protein>
    <submittedName>
        <fullName evidence="1">IP05614p</fullName>
    </submittedName>
</protein>
<dbReference type="AlphaFoldDB" id="Q4V696"/>
<dbReference type="EMBL" id="BT022410">
    <property type="protein sequence ID" value="AAY54826.1"/>
    <property type="molecule type" value="mRNA"/>
</dbReference>
<sequence>MGGQSESDQDFKVAGLVLRVLHKKLCAQMSTHCMDLFSLFMKCLRIFRASASSRILPTLFESAYILSASQSFMFSISSS</sequence>
<proteinExistence type="evidence at transcript level"/>
<evidence type="ECO:0000313" key="1">
    <source>
        <dbReference type="EMBL" id="AAY54826.1"/>
    </source>
</evidence>
<organism evidence="1">
    <name type="scientific">Drosophila melanogaster</name>
    <name type="common">Fruit fly</name>
    <dbReference type="NCBI Taxonomy" id="7227"/>
    <lineage>
        <taxon>Eukaryota</taxon>
        <taxon>Metazoa</taxon>
        <taxon>Ecdysozoa</taxon>
        <taxon>Arthropoda</taxon>
        <taxon>Hexapoda</taxon>
        <taxon>Insecta</taxon>
        <taxon>Pterygota</taxon>
        <taxon>Neoptera</taxon>
        <taxon>Endopterygota</taxon>
        <taxon>Diptera</taxon>
        <taxon>Brachycera</taxon>
        <taxon>Muscomorpha</taxon>
        <taxon>Ephydroidea</taxon>
        <taxon>Drosophilidae</taxon>
        <taxon>Drosophila</taxon>
        <taxon>Sophophora</taxon>
    </lineage>
</organism>
<reference evidence="1" key="1">
    <citation type="submission" date="2005-05" db="EMBL/GenBank/DDBJ databases">
        <authorList>
            <person name="Stapleton M."/>
            <person name="Carlson J."/>
            <person name="Chavez C."/>
            <person name="Frise E."/>
            <person name="George R."/>
            <person name="Pacleb J."/>
            <person name="Park S."/>
            <person name="Wan K."/>
            <person name="Yu C."/>
            <person name="Celniker S."/>
        </authorList>
    </citation>
    <scope>NUCLEOTIDE SEQUENCE</scope>
</reference>
<accession>Q4V696</accession>
<name>Q4V696_DROME</name>